<reference evidence="1 2" key="1">
    <citation type="submission" date="2017-09" db="EMBL/GenBank/DDBJ databases">
        <title>The Catabolism of 3,6-Dichlorosalicylic acid is Initiated by the Cytochrome P450 Monooxygenase DsmABC in Rhizorhabdus dicambivorans Ndbn-20.</title>
        <authorList>
            <person name="Na L."/>
        </authorList>
    </citation>
    <scope>NUCLEOTIDE SEQUENCE [LARGE SCALE GENOMIC DNA]</scope>
    <source>
        <strain evidence="1 2">Ndbn-20m</strain>
    </source>
</reference>
<keyword evidence="2" id="KW-1185">Reference proteome</keyword>
<organism evidence="1 2">
    <name type="scientific">Rhizorhabdus dicambivorans</name>
    <dbReference type="NCBI Taxonomy" id="1850238"/>
    <lineage>
        <taxon>Bacteria</taxon>
        <taxon>Pseudomonadati</taxon>
        <taxon>Pseudomonadota</taxon>
        <taxon>Alphaproteobacteria</taxon>
        <taxon>Sphingomonadales</taxon>
        <taxon>Sphingomonadaceae</taxon>
        <taxon>Rhizorhabdus</taxon>
    </lineage>
</organism>
<comment type="caution">
    <text evidence="1">The sequence shown here is derived from an EMBL/GenBank/DDBJ whole genome shotgun (WGS) entry which is preliminary data.</text>
</comment>
<dbReference type="AlphaFoldDB" id="A0A2A4FUP8"/>
<sequence length="76" mass="7761">MISAWRPPLPTSARIRLSGPSVTRVPSASISVRISATVVLLSIPPPHGSAGSSSAAPASDAAIAVAAIRRRREPPI</sequence>
<proteinExistence type="predicted"/>
<accession>A0A2A4FUP8</accession>
<evidence type="ECO:0000313" key="2">
    <source>
        <dbReference type="Proteomes" id="UP000218934"/>
    </source>
</evidence>
<protein>
    <submittedName>
        <fullName evidence="1">Uncharacterized protein</fullName>
    </submittedName>
</protein>
<name>A0A2A4FUP8_9SPHN</name>
<gene>
    <name evidence="1" type="ORF">COO09_15260</name>
</gene>
<evidence type="ECO:0000313" key="1">
    <source>
        <dbReference type="EMBL" id="PCE41424.1"/>
    </source>
</evidence>
<dbReference type="EMBL" id="NWUF01000015">
    <property type="protein sequence ID" value="PCE41424.1"/>
    <property type="molecule type" value="Genomic_DNA"/>
</dbReference>
<dbReference type="Proteomes" id="UP000218934">
    <property type="component" value="Unassembled WGS sequence"/>
</dbReference>